<comment type="similarity">
    <text evidence="1 6 7">Belongs to the EF-Ts family.</text>
</comment>
<dbReference type="eggNOG" id="COG0264">
    <property type="taxonomic scope" value="Bacteria"/>
</dbReference>
<dbReference type="GO" id="GO:0005737">
    <property type="term" value="C:cytoplasm"/>
    <property type="evidence" value="ECO:0007669"/>
    <property type="project" value="UniProtKB-SubCell"/>
</dbReference>
<dbReference type="Pfam" id="PF00889">
    <property type="entry name" value="EF_TS"/>
    <property type="match status" value="1"/>
</dbReference>
<dbReference type="Proteomes" id="UP000217211">
    <property type="component" value="Chromosome"/>
</dbReference>
<dbReference type="STRING" id="716928.GCA_000261485_02483"/>
<dbReference type="PANTHER" id="PTHR11741">
    <property type="entry name" value="ELONGATION FACTOR TS"/>
    <property type="match status" value="1"/>
</dbReference>
<comment type="function">
    <text evidence="6 7">Associates with the EF-Tu.GDP complex and induces the exchange of GDP to GTP. It remains bound to the aminoacyl-tRNA.EF-Tu.GTP complex up to the GTP hydrolysis stage on the ribosome.</text>
</comment>
<evidence type="ECO:0000256" key="1">
    <source>
        <dbReference type="ARBA" id="ARBA00005532"/>
    </source>
</evidence>
<dbReference type="NCBIfam" id="TIGR00116">
    <property type="entry name" value="tsf"/>
    <property type="match status" value="1"/>
</dbReference>
<evidence type="ECO:0000313" key="10">
    <source>
        <dbReference type="EMBL" id="ASY62795.1"/>
    </source>
</evidence>
<evidence type="ECO:0000313" key="11">
    <source>
        <dbReference type="Proteomes" id="UP000217211"/>
    </source>
</evidence>
<evidence type="ECO:0000256" key="6">
    <source>
        <dbReference type="HAMAP-Rule" id="MF_00050"/>
    </source>
</evidence>
<feature type="region of interest" description="Involved in Mg(2+) ion dislocation from EF-Tu" evidence="6">
    <location>
        <begin position="81"/>
        <end position="84"/>
    </location>
</feature>
<keyword evidence="11" id="KW-1185">Reference proteome</keyword>
<dbReference type="InterPro" id="IPR018101">
    <property type="entry name" value="Transl_elong_Ts_CS"/>
</dbReference>
<dbReference type="PANTHER" id="PTHR11741:SF0">
    <property type="entry name" value="ELONGATION FACTOR TS, MITOCHONDRIAL"/>
    <property type="match status" value="1"/>
</dbReference>
<organism evidence="10 11">
    <name type="scientific">Sinorhizobium sojae CCBAU 05684</name>
    <dbReference type="NCBI Taxonomy" id="716928"/>
    <lineage>
        <taxon>Bacteria</taxon>
        <taxon>Pseudomonadati</taxon>
        <taxon>Pseudomonadota</taxon>
        <taxon>Alphaproteobacteria</taxon>
        <taxon>Hyphomicrobiales</taxon>
        <taxon>Rhizobiaceae</taxon>
        <taxon>Sinorhizobium/Ensifer group</taxon>
        <taxon>Sinorhizobium</taxon>
    </lineage>
</organism>
<keyword evidence="5 6" id="KW-0648">Protein biosynthesis</keyword>
<dbReference type="SUPFAM" id="SSF54713">
    <property type="entry name" value="Elongation factor Ts (EF-Ts), dimerisation domain"/>
    <property type="match status" value="1"/>
</dbReference>
<reference evidence="10 11" key="1">
    <citation type="submission" date="2017-08" db="EMBL/GenBank/DDBJ databases">
        <title>Multipartite genome sequences of Sinorhizobium species nodulating soybeans.</title>
        <authorList>
            <person name="Tian C.F."/>
        </authorList>
    </citation>
    <scope>NUCLEOTIDE SEQUENCE [LARGE SCALE GENOMIC DNA]</scope>
    <source>
        <strain evidence="10 11">CCBAU 05684</strain>
    </source>
</reference>
<dbReference type="AlphaFoldDB" id="A0A249PAJ5"/>
<accession>A0A249PAJ5</accession>
<feature type="domain" description="Translation elongation factor EFTs/EF1B dimerisation" evidence="9">
    <location>
        <begin position="72"/>
        <end position="290"/>
    </location>
</feature>
<dbReference type="KEGG" id="esj:SJ05684_c13400"/>
<dbReference type="PROSITE" id="PS01126">
    <property type="entry name" value="EF_TS_1"/>
    <property type="match status" value="1"/>
</dbReference>
<evidence type="ECO:0000259" key="9">
    <source>
        <dbReference type="Pfam" id="PF00889"/>
    </source>
</evidence>
<proteinExistence type="inferred from homology"/>
<keyword evidence="4 6" id="KW-0251">Elongation factor</keyword>
<dbReference type="SUPFAM" id="SSF46934">
    <property type="entry name" value="UBA-like"/>
    <property type="match status" value="1"/>
</dbReference>
<protein>
    <recommendedName>
        <fullName evidence="2 6">Elongation factor Ts</fullName>
        <shortName evidence="6">EF-Ts</shortName>
    </recommendedName>
</protein>
<dbReference type="Gene3D" id="1.10.286.20">
    <property type="match status" value="1"/>
</dbReference>
<evidence type="ECO:0000256" key="3">
    <source>
        <dbReference type="ARBA" id="ARBA00022490"/>
    </source>
</evidence>
<dbReference type="CDD" id="cd14275">
    <property type="entry name" value="UBA_EF-Ts"/>
    <property type="match status" value="1"/>
</dbReference>
<dbReference type="Gene3D" id="1.10.8.10">
    <property type="entry name" value="DNA helicase RuvA subunit, C-terminal domain"/>
    <property type="match status" value="1"/>
</dbReference>
<dbReference type="GO" id="GO:0003746">
    <property type="term" value="F:translation elongation factor activity"/>
    <property type="evidence" value="ECO:0007669"/>
    <property type="project" value="UniProtKB-UniRule"/>
</dbReference>
<dbReference type="InterPro" id="IPR036402">
    <property type="entry name" value="EF-Ts_dimer_sf"/>
</dbReference>
<dbReference type="PROSITE" id="PS01127">
    <property type="entry name" value="EF_TS_2"/>
    <property type="match status" value="1"/>
</dbReference>
<dbReference type="InterPro" id="IPR014039">
    <property type="entry name" value="Transl_elong_EFTs/EF1B_dimer"/>
</dbReference>
<dbReference type="InterPro" id="IPR009060">
    <property type="entry name" value="UBA-like_sf"/>
</dbReference>
<evidence type="ECO:0000256" key="4">
    <source>
        <dbReference type="ARBA" id="ARBA00022768"/>
    </source>
</evidence>
<sequence length="309" mass="32368">MKMTVTAAMVKDLREKTGAGMMDCKKALAETNGDMEAAIDWLRAKGIAKADKKSGRTAAEGLVGIASAGNKAVVVEINSETDFVARNEAFQDLVRGVASVALGTDGSVEAVANATYPATGKSVEETIKDAIATIGENMTLRRSALLAVEDGVVATYIHNAAGDGIGKLGVLVALKSTGDKEALNAIGRQVAMHVAATNPLAVRPSEIDPAVAERERNVFIEQSRASGKPDNIIEKMVEGRMRKFFEEVALLSQAFVMNPDQTVEAALKEAEKNVGAPIEVTGIARLLLGEGVEKEESDFAAEVAAAAKG</sequence>
<comment type="subcellular location">
    <subcellularLocation>
        <location evidence="6 8">Cytoplasm</location>
    </subcellularLocation>
</comment>
<dbReference type="HAMAP" id="MF_00050">
    <property type="entry name" value="EF_Ts"/>
    <property type="match status" value="1"/>
</dbReference>
<dbReference type="InterPro" id="IPR001816">
    <property type="entry name" value="Transl_elong_EFTs/EF1B"/>
</dbReference>
<name>A0A249PAJ5_9HYPH</name>
<dbReference type="Gene3D" id="3.30.479.20">
    <property type="entry name" value="Elongation factor Ts, dimerisation domain"/>
    <property type="match status" value="2"/>
</dbReference>
<evidence type="ECO:0000256" key="8">
    <source>
        <dbReference type="RuleBase" id="RU000643"/>
    </source>
</evidence>
<dbReference type="FunFam" id="1.10.8.10:FF:000001">
    <property type="entry name" value="Elongation factor Ts"/>
    <property type="match status" value="1"/>
</dbReference>
<keyword evidence="3 6" id="KW-0963">Cytoplasm</keyword>
<evidence type="ECO:0000256" key="2">
    <source>
        <dbReference type="ARBA" id="ARBA00016956"/>
    </source>
</evidence>
<evidence type="ECO:0000256" key="7">
    <source>
        <dbReference type="RuleBase" id="RU000642"/>
    </source>
</evidence>
<evidence type="ECO:0000256" key="5">
    <source>
        <dbReference type="ARBA" id="ARBA00022917"/>
    </source>
</evidence>
<dbReference type="FunFam" id="1.10.286.20:FF:000001">
    <property type="entry name" value="Elongation factor Ts"/>
    <property type="match status" value="1"/>
</dbReference>
<gene>
    <name evidence="6" type="primary">tsf</name>
    <name evidence="10" type="ORF">SJ05684_c13400</name>
</gene>
<dbReference type="EMBL" id="CP023067">
    <property type="protein sequence ID" value="ASY62795.1"/>
    <property type="molecule type" value="Genomic_DNA"/>
</dbReference>